<feature type="transmembrane region" description="Helical" evidence="1">
    <location>
        <begin position="141"/>
        <end position="160"/>
    </location>
</feature>
<feature type="transmembrane region" description="Helical" evidence="1">
    <location>
        <begin position="78"/>
        <end position="97"/>
    </location>
</feature>
<gene>
    <name evidence="2" type="ORF">CXB51_015208</name>
</gene>
<dbReference type="AlphaFoldDB" id="A0A8J5YSF2"/>
<reference evidence="2 3" key="1">
    <citation type="journal article" date="2021" name="bioRxiv">
        <title>The Gossypium anomalum genome as a resource for cotton improvement and evolutionary analysis of hybrid incompatibility.</title>
        <authorList>
            <person name="Grover C.E."/>
            <person name="Yuan D."/>
            <person name="Arick M.A."/>
            <person name="Miller E.R."/>
            <person name="Hu G."/>
            <person name="Peterson D.G."/>
            <person name="Wendel J.F."/>
            <person name="Udall J.A."/>
        </authorList>
    </citation>
    <scope>NUCLEOTIDE SEQUENCE [LARGE SCALE GENOMIC DNA]</scope>
    <source>
        <strain evidence="2">JFW-Udall</strain>
        <tissue evidence="2">Leaf</tissue>
    </source>
</reference>
<evidence type="ECO:0000256" key="1">
    <source>
        <dbReference type="SAM" id="Phobius"/>
    </source>
</evidence>
<keyword evidence="1" id="KW-1133">Transmembrane helix</keyword>
<evidence type="ECO:0000313" key="3">
    <source>
        <dbReference type="Proteomes" id="UP000701853"/>
    </source>
</evidence>
<keyword evidence="1" id="KW-0472">Membrane</keyword>
<accession>A0A8J5YSF2</accession>
<evidence type="ECO:0000313" key="2">
    <source>
        <dbReference type="EMBL" id="KAG8491894.1"/>
    </source>
</evidence>
<dbReference type="EMBL" id="JAHUZN010000006">
    <property type="protein sequence ID" value="KAG8491894.1"/>
    <property type="molecule type" value="Genomic_DNA"/>
</dbReference>
<name>A0A8J5YSF2_9ROSI</name>
<proteinExistence type="predicted"/>
<comment type="caution">
    <text evidence="2">The sequence shown here is derived from an EMBL/GenBank/DDBJ whole genome shotgun (WGS) entry which is preliminary data.</text>
</comment>
<dbReference type="OrthoDB" id="1027251at2759"/>
<keyword evidence="3" id="KW-1185">Reference proteome</keyword>
<feature type="transmembrane region" description="Helical" evidence="1">
    <location>
        <begin position="12"/>
        <end position="30"/>
    </location>
</feature>
<keyword evidence="1" id="KW-0812">Transmembrane</keyword>
<dbReference type="Proteomes" id="UP000701853">
    <property type="component" value="Chromosome 6"/>
</dbReference>
<feature type="transmembrane region" description="Helical" evidence="1">
    <location>
        <begin position="117"/>
        <end position="134"/>
    </location>
</feature>
<sequence>MATKLKNRNQAIIFHALLGLLVGIIARTYFHGSQNNEIGSYLDELAGSTVISSIKDGFVTLAVKFLHFFIAKWLQFRYLGSLLFAPSTMSLLFWVAFTRSISSMADNPFPLDACTSVQQGFVTLTVKFLHFFISRCLQFRYLPAVFPAPSIMSLSFWVAFTRSISSMPDNPLQ</sequence>
<feature type="transmembrane region" description="Helical" evidence="1">
    <location>
        <begin position="50"/>
        <end position="71"/>
    </location>
</feature>
<protein>
    <submittedName>
        <fullName evidence="2">Uncharacterized protein</fullName>
    </submittedName>
</protein>
<organism evidence="2 3">
    <name type="scientific">Gossypium anomalum</name>
    <dbReference type="NCBI Taxonomy" id="47600"/>
    <lineage>
        <taxon>Eukaryota</taxon>
        <taxon>Viridiplantae</taxon>
        <taxon>Streptophyta</taxon>
        <taxon>Embryophyta</taxon>
        <taxon>Tracheophyta</taxon>
        <taxon>Spermatophyta</taxon>
        <taxon>Magnoliopsida</taxon>
        <taxon>eudicotyledons</taxon>
        <taxon>Gunneridae</taxon>
        <taxon>Pentapetalae</taxon>
        <taxon>rosids</taxon>
        <taxon>malvids</taxon>
        <taxon>Malvales</taxon>
        <taxon>Malvaceae</taxon>
        <taxon>Malvoideae</taxon>
        <taxon>Gossypium</taxon>
    </lineage>
</organism>